<organism evidence="1 2">
    <name type="scientific">Linderina macrospora</name>
    <dbReference type="NCBI Taxonomy" id="4868"/>
    <lineage>
        <taxon>Eukaryota</taxon>
        <taxon>Fungi</taxon>
        <taxon>Fungi incertae sedis</taxon>
        <taxon>Zoopagomycota</taxon>
        <taxon>Kickxellomycotina</taxon>
        <taxon>Kickxellomycetes</taxon>
        <taxon>Kickxellales</taxon>
        <taxon>Kickxellaceae</taxon>
        <taxon>Linderina</taxon>
    </lineage>
</organism>
<reference evidence="1" key="1">
    <citation type="submission" date="2022-07" db="EMBL/GenBank/DDBJ databases">
        <title>Phylogenomic reconstructions and comparative analyses of Kickxellomycotina fungi.</title>
        <authorList>
            <person name="Reynolds N.K."/>
            <person name="Stajich J.E."/>
            <person name="Barry K."/>
            <person name="Grigoriev I.V."/>
            <person name="Crous P."/>
            <person name="Smith M.E."/>
        </authorList>
    </citation>
    <scope>NUCLEOTIDE SEQUENCE</scope>
    <source>
        <strain evidence="1">NRRL 5244</strain>
    </source>
</reference>
<dbReference type="Proteomes" id="UP001150603">
    <property type="component" value="Unassembled WGS sequence"/>
</dbReference>
<evidence type="ECO:0000313" key="2">
    <source>
        <dbReference type="Proteomes" id="UP001150603"/>
    </source>
</evidence>
<accession>A0ACC1IYN6</accession>
<evidence type="ECO:0000313" key="1">
    <source>
        <dbReference type="EMBL" id="KAJ1931014.1"/>
    </source>
</evidence>
<name>A0ACC1IYN6_9FUNG</name>
<sequence length="111" mass="11653">MVSQGAEAGIAVGSIVGFCLLYVLVSKLADIFFPGDAPKHRKPESSSRLLAKTELQEVVIANNIERAKETAQKKRGKDQEFATDMGVFGGNEASQAYVGGSGGGYATTNIS</sequence>
<keyword evidence="2" id="KW-1185">Reference proteome</keyword>
<dbReference type="EMBL" id="JANBPW010006223">
    <property type="protein sequence ID" value="KAJ1931014.1"/>
    <property type="molecule type" value="Genomic_DNA"/>
</dbReference>
<protein>
    <submittedName>
        <fullName evidence="1">Uncharacterized protein</fullName>
    </submittedName>
</protein>
<comment type="caution">
    <text evidence="1">The sequence shown here is derived from an EMBL/GenBank/DDBJ whole genome shotgun (WGS) entry which is preliminary data.</text>
</comment>
<proteinExistence type="predicted"/>
<gene>
    <name evidence="1" type="ORF">FBU59_006854</name>
</gene>